<keyword evidence="2" id="KW-1185">Reference proteome</keyword>
<gene>
    <name evidence="1" type="ordered locus">Turpa_0748</name>
</gene>
<dbReference type="HOGENOM" id="CLU_813638_0_0_12"/>
<proteinExistence type="predicted"/>
<accession>I4B292</accession>
<sequence>MFSVRLVIAFGALCAPCAITSLGRVRDVNTQRNQVTIVTNKAGEFGMGAKVYFYRAGKAKGSAQITQAFHTKAIARMTEGNPQIGDDVTNTAKAPKAGPKVHRVSFAVTGAQSHEFIAEVQFDGQPKQQRKLVLNAEVAAQIAGTTGFTGISAALIKKLEIVWQDGALQVKKVYLSDRSSFDLEQIVATDLYSKIKPPAEMRGQTIKGLVTLVKKVRDQPELADKLGVIVSATARSERLKPGATYKLKIYCNELFAGEILLKHDGQAKNEKIDLNPVDLAPGENSLEVRLVEVTEQGELYLETDNNQLIGMLATDRASNDRSIQVKVILADGQNAQVVQLK</sequence>
<protein>
    <submittedName>
        <fullName evidence="1">Uncharacterized protein</fullName>
    </submittedName>
</protein>
<dbReference type="STRING" id="869212.Turpa_0748"/>
<evidence type="ECO:0000313" key="1">
    <source>
        <dbReference type="EMBL" id="AFM11399.1"/>
    </source>
</evidence>
<organism evidence="1 2">
    <name type="scientific">Turneriella parva (strain ATCC BAA-1111 / DSM 21527 / NCTC 11395 / H)</name>
    <name type="common">Leptospira parva</name>
    <dbReference type="NCBI Taxonomy" id="869212"/>
    <lineage>
        <taxon>Bacteria</taxon>
        <taxon>Pseudomonadati</taxon>
        <taxon>Spirochaetota</taxon>
        <taxon>Spirochaetia</taxon>
        <taxon>Leptospirales</taxon>
        <taxon>Leptospiraceae</taxon>
        <taxon>Turneriella</taxon>
    </lineage>
</organism>
<dbReference type="AlphaFoldDB" id="I4B292"/>
<dbReference type="Proteomes" id="UP000006048">
    <property type="component" value="Chromosome"/>
</dbReference>
<dbReference type="EMBL" id="CP002959">
    <property type="protein sequence ID" value="AFM11399.1"/>
    <property type="molecule type" value="Genomic_DNA"/>
</dbReference>
<evidence type="ECO:0000313" key="2">
    <source>
        <dbReference type="Proteomes" id="UP000006048"/>
    </source>
</evidence>
<name>I4B292_TURPD</name>
<dbReference type="KEGG" id="tpx:Turpa_0748"/>
<reference evidence="1 2" key="1">
    <citation type="submission" date="2012-06" db="EMBL/GenBank/DDBJ databases">
        <title>The complete chromosome of genome of Turneriella parva DSM 21527.</title>
        <authorList>
            <consortium name="US DOE Joint Genome Institute (JGI-PGF)"/>
            <person name="Lucas S."/>
            <person name="Han J."/>
            <person name="Lapidus A."/>
            <person name="Bruce D."/>
            <person name="Goodwin L."/>
            <person name="Pitluck S."/>
            <person name="Peters L."/>
            <person name="Kyrpides N."/>
            <person name="Mavromatis K."/>
            <person name="Ivanova N."/>
            <person name="Mikhailova N."/>
            <person name="Chertkov O."/>
            <person name="Detter J.C."/>
            <person name="Tapia R."/>
            <person name="Han C."/>
            <person name="Land M."/>
            <person name="Hauser L."/>
            <person name="Markowitz V."/>
            <person name="Cheng J.-F."/>
            <person name="Hugenholtz P."/>
            <person name="Woyke T."/>
            <person name="Wu D."/>
            <person name="Gronow S."/>
            <person name="Wellnitz S."/>
            <person name="Brambilla E."/>
            <person name="Klenk H.-P."/>
            <person name="Eisen J.A."/>
        </authorList>
    </citation>
    <scope>NUCLEOTIDE SEQUENCE [LARGE SCALE GENOMIC DNA]</scope>
    <source>
        <strain evidence="2">ATCC BAA-1111 / DSM 21527 / NCTC 11395 / H</strain>
    </source>
</reference>